<evidence type="ECO:0000256" key="5">
    <source>
        <dbReference type="ARBA" id="ARBA00035661"/>
    </source>
</evidence>
<reference evidence="9" key="1">
    <citation type="submission" date="2021-03" db="EMBL/GenBank/DDBJ databases">
        <authorList>
            <person name="Bekaert M."/>
        </authorList>
    </citation>
    <scope>NUCLEOTIDE SEQUENCE</scope>
</reference>
<evidence type="ECO:0000259" key="8">
    <source>
        <dbReference type="Pfam" id="PF10629"/>
    </source>
</evidence>
<dbReference type="AlphaFoldDB" id="A0A8S3QFA5"/>
<organism evidence="9 10">
    <name type="scientific">Mytilus edulis</name>
    <name type="common">Blue mussel</name>
    <dbReference type="NCBI Taxonomy" id="6550"/>
    <lineage>
        <taxon>Eukaryota</taxon>
        <taxon>Metazoa</taxon>
        <taxon>Spiralia</taxon>
        <taxon>Lophotrochozoa</taxon>
        <taxon>Mollusca</taxon>
        <taxon>Bivalvia</taxon>
        <taxon>Autobranchia</taxon>
        <taxon>Pteriomorphia</taxon>
        <taxon>Mytilida</taxon>
        <taxon>Mytiloidea</taxon>
        <taxon>Mytilidae</taxon>
        <taxon>Mytilinae</taxon>
        <taxon>Mytilus</taxon>
    </lineage>
</organism>
<sequence>MSRAAGTLITTNNATFIPPRFMPGYQGHCPTTKYDYGETYGEATSKHFQDYRSRVLSASADPYCRGDFPTYYTHRPETVISNRARNRDRWLLTPKYSLTNVDFDRKEELKSYDRLAQRHREHYVDKSGTVKRTAHFNIPSDAEDQLRRNVKFVIMSTRHSDNINLPYLDHEARRSPLIRRFADRSSQRDREMRDTSQIDGDNSPITDQSNQRCCSCAKYTIFSNGGQLSYNRPVKSETSTLYLVMGGQLSYNRPVKSEMLLLCQVHYI</sequence>
<dbReference type="Proteomes" id="UP000683360">
    <property type="component" value="Unassembled WGS sequence"/>
</dbReference>
<keyword evidence="3" id="KW-0206">Cytoskeleton</keyword>
<evidence type="ECO:0000256" key="7">
    <source>
        <dbReference type="SAM" id="MobiDB-lite"/>
    </source>
</evidence>
<feature type="region of interest" description="Disordered" evidence="7">
    <location>
        <begin position="183"/>
        <end position="206"/>
    </location>
</feature>
<evidence type="ECO:0000313" key="9">
    <source>
        <dbReference type="EMBL" id="CAG2193903.1"/>
    </source>
</evidence>
<dbReference type="InterPro" id="IPR018902">
    <property type="entry name" value="CMI2A-C-like_dom"/>
</dbReference>
<dbReference type="PANTHER" id="PTHR34924:SF1">
    <property type="entry name" value="PROTEIN FAM166C"/>
    <property type="match status" value="1"/>
</dbReference>
<dbReference type="InterPro" id="IPR052329">
    <property type="entry name" value="CIMIP2C"/>
</dbReference>
<evidence type="ECO:0000256" key="2">
    <source>
        <dbReference type="ARBA" id="ARBA00022490"/>
    </source>
</evidence>
<evidence type="ECO:0000256" key="6">
    <source>
        <dbReference type="ARBA" id="ARBA00041160"/>
    </source>
</evidence>
<accession>A0A8S3QFA5</accession>
<evidence type="ECO:0000256" key="1">
    <source>
        <dbReference type="ARBA" id="ARBA00004430"/>
    </source>
</evidence>
<evidence type="ECO:0000256" key="4">
    <source>
        <dbReference type="ARBA" id="ARBA00023273"/>
    </source>
</evidence>
<feature type="domain" description="Ciliary microtubule inner protein 2A-C-like" evidence="8">
    <location>
        <begin position="18"/>
        <end position="83"/>
    </location>
</feature>
<protein>
    <recommendedName>
        <fullName evidence="6">Ciliary microtubule inner protein 2C</fullName>
    </recommendedName>
</protein>
<feature type="compositionally biased region" description="Polar residues" evidence="7">
    <location>
        <begin position="197"/>
        <end position="206"/>
    </location>
</feature>
<comment type="similarity">
    <text evidence="5">Belongs to the CIMIP2 family.</text>
</comment>
<dbReference type="Pfam" id="PF10629">
    <property type="entry name" value="CMI2B-like"/>
    <property type="match status" value="1"/>
</dbReference>
<comment type="subcellular location">
    <subcellularLocation>
        <location evidence="1">Cytoplasm</location>
        <location evidence="1">Cytoskeleton</location>
        <location evidence="1">Cilium axoneme</location>
    </subcellularLocation>
</comment>
<feature type="compositionally biased region" description="Basic and acidic residues" evidence="7">
    <location>
        <begin position="183"/>
        <end position="196"/>
    </location>
</feature>
<proteinExistence type="inferred from homology"/>
<comment type="caution">
    <text evidence="9">The sequence shown here is derived from an EMBL/GenBank/DDBJ whole genome shotgun (WGS) entry which is preliminary data.</text>
</comment>
<name>A0A8S3QFA5_MYTED</name>
<keyword evidence="2" id="KW-0963">Cytoplasm</keyword>
<evidence type="ECO:0000256" key="3">
    <source>
        <dbReference type="ARBA" id="ARBA00023212"/>
    </source>
</evidence>
<dbReference type="EMBL" id="CAJPWZ010000467">
    <property type="protein sequence ID" value="CAG2193903.1"/>
    <property type="molecule type" value="Genomic_DNA"/>
</dbReference>
<dbReference type="OrthoDB" id="8181742at2759"/>
<keyword evidence="10" id="KW-1185">Reference proteome</keyword>
<keyword evidence="4" id="KW-0966">Cell projection</keyword>
<dbReference type="GO" id="GO:0015630">
    <property type="term" value="C:microtubule cytoskeleton"/>
    <property type="evidence" value="ECO:0007669"/>
    <property type="project" value="UniProtKB-ARBA"/>
</dbReference>
<gene>
    <name evidence="9" type="ORF">MEDL_8941</name>
</gene>
<dbReference type="PANTHER" id="PTHR34924">
    <property type="entry name" value="UPF0573 PROTEIN C2ORF70"/>
    <property type="match status" value="1"/>
</dbReference>
<evidence type="ECO:0000313" key="10">
    <source>
        <dbReference type="Proteomes" id="UP000683360"/>
    </source>
</evidence>
<dbReference type="GO" id="GO:0005930">
    <property type="term" value="C:axoneme"/>
    <property type="evidence" value="ECO:0007669"/>
    <property type="project" value="UniProtKB-SubCell"/>
</dbReference>